<dbReference type="SUPFAM" id="SSF53756">
    <property type="entry name" value="UDP-Glycosyltransferase/glycogen phosphorylase"/>
    <property type="match status" value="1"/>
</dbReference>
<protein>
    <submittedName>
        <fullName evidence="2">Glycosyltransferase family 4 protein</fullName>
    </submittedName>
</protein>
<dbReference type="Gene3D" id="3.40.50.2000">
    <property type="entry name" value="Glycogen Phosphorylase B"/>
    <property type="match status" value="2"/>
</dbReference>
<organism evidence="2 3">
    <name type="scientific">Candidatus Mcinerneyibacterium aminivorans</name>
    <dbReference type="NCBI Taxonomy" id="2703815"/>
    <lineage>
        <taxon>Bacteria</taxon>
        <taxon>Candidatus Macinerneyibacteriota</taxon>
        <taxon>Candidatus Mcinerneyibacteria</taxon>
        <taxon>Candidatus Mcinerneyibacteriales</taxon>
        <taxon>Candidatus Mcinerneyibacteriaceae</taxon>
        <taxon>Candidatus Mcinerneyibacterium</taxon>
    </lineage>
</organism>
<dbReference type="GO" id="GO:0016757">
    <property type="term" value="F:glycosyltransferase activity"/>
    <property type="evidence" value="ECO:0007669"/>
    <property type="project" value="InterPro"/>
</dbReference>
<evidence type="ECO:0000259" key="1">
    <source>
        <dbReference type="Pfam" id="PF00534"/>
    </source>
</evidence>
<proteinExistence type="predicted"/>
<gene>
    <name evidence="2" type="ORF">FXF47_00655</name>
</gene>
<comment type="caution">
    <text evidence="2">The sequence shown here is derived from an EMBL/GenBank/DDBJ whole genome shotgun (WGS) entry which is preliminary data.</text>
</comment>
<evidence type="ECO:0000313" key="2">
    <source>
        <dbReference type="EMBL" id="TYB32126.1"/>
    </source>
</evidence>
<name>A0A5D0MGG0_9BACT</name>
<sequence>MKEIYFFHYHFLTGGVNTVVKKLIEILKNRYKITIFTSLEMGIEGIQNQLKYENVEVNDFPEIRYIYPENIDKDKFNKLKNKILARLKKNHKENALYWVHNYHLGKNPAFTSAFINFIKKEGVKTILQIHDFPECARWVNYKFLDKYVDHTLYPLSNNIVYSTINKRDFERLRDAGVPEKNLFYLPNSVSLDRENINKKQKKNIRREIFDKLKELIKIKENEYLFLYPTRTIRRKNILEAILVNRLFNKRSNLIVTLGANSKKERKYEETVKKVFNNEKIKGVWAISKHFPDLFPKLMKGSDLLITTSLLEGFGLMYLESKINKQNFFSRKINILEDFENIEEESYYTGIKVYNKKKDFLVDRYESKIDSLKLKKKYKKILLQKVREKINKRIIDYSYLDVDSQKDICLKKNINEIKKLNKGVSSKMLKLTENYKKQGINLDFFSFEKYRKRVKKLVKEVEKENNLNYDNNQKKKIDEKVMKSFLKIKYIRLIFDY</sequence>
<accession>A0A5D0MGG0</accession>
<dbReference type="EMBL" id="VSIX01000004">
    <property type="protein sequence ID" value="TYB32126.1"/>
    <property type="molecule type" value="Genomic_DNA"/>
</dbReference>
<keyword evidence="3" id="KW-1185">Reference proteome</keyword>
<dbReference type="PANTHER" id="PTHR46401:SF8">
    <property type="entry name" value="BLL6006 PROTEIN"/>
    <property type="match status" value="1"/>
</dbReference>
<dbReference type="Proteomes" id="UP000324143">
    <property type="component" value="Unassembled WGS sequence"/>
</dbReference>
<dbReference type="AlphaFoldDB" id="A0A5D0MGG0"/>
<feature type="domain" description="Glycosyl transferase family 1" evidence="1">
    <location>
        <begin position="212"/>
        <end position="363"/>
    </location>
</feature>
<evidence type="ECO:0000313" key="3">
    <source>
        <dbReference type="Proteomes" id="UP000324143"/>
    </source>
</evidence>
<reference evidence="2" key="1">
    <citation type="submission" date="2019-08" db="EMBL/GenBank/DDBJ databases">
        <title>Genomic characterization of a novel candidate phylum (ARYD3) from a high temperature, high salinity tertiary oil reservoir in north central Oklahoma, USA.</title>
        <authorList>
            <person name="Youssef N.H."/>
            <person name="Yadav A."/>
            <person name="Elshahed M.S."/>
        </authorList>
    </citation>
    <scope>NUCLEOTIDE SEQUENCE [LARGE SCALE GENOMIC DNA]</scope>
    <source>
        <strain evidence="2">ARYD3</strain>
    </source>
</reference>
<dbReference type="Pfam" id="PF00534">
    <property type="entry name" value="Glycos_transf_1"/>
    <property type="match status" value="1"/>
</dbReference>
<dbReference type="InterPro" id="IPR001296">
    <property type="entry name" value="Glyco_trans_1"/>
</dbReference>
<dbReference type="PANTHER" id="PTHR46401">
    <property type="entry name" value="GLYCOSYLTRANSFERASE WBBK-RELATED"/>
    <property type="match status" value="1"/>
</dbReference>